<comment type="similarity">
    <text evidence="1">Belongs to the ROK (NagC/XylR) family.</text>
</comment>
<evidence type="ECO:0000256" key="2">
    <source>
        <dbReference type="SAM" id="Phobius"/>
    </source>
</evidence>
<feature type="non-terminal residue" evidence="3">
    <location>
        <position position="1"/>
    </location>
</feature>
<organism evidence="3 4">
    <name type="scientific">candidate division KSB3 bacterium</name>
    <dbReference type="NCBI Taxonomy" id="2044937"/>
    <lineage>
        <taxon>Bacteria</taxon>
        <taxon>candidate division KSB3</taxon>
    </lineage>
</organism>
<dbReference type="SUPFAM" id="SSF53067">
    <property type="entry name" value="Actin-like ATPase domain"/>
    <property type="match status" value="1"/>
</dbReference>
<evidence type="ECO:0000313" key="3">
    <source>
        <dbReference type="EMBL" id="MBD3327526.1"/>
    </source>
</evidence>
<name>A0A9D5Q951_9BACT</name>
<gene>
    <name evidence="3" type="ORF">GF339_23275</name>
</gene>
<dbReference type="InterPro" id="IPR043129">
    <property type="entry name" value="ATPase_NBD"/>
</dbReference>
<dbReference type="Gene3D" id="3.30.420.40">
    <property type="match status" value="2"/>
</dbReference>
<protein>
    <submittedName>
        <fullName evidence="3">ROK family protein</fullName>
    </submittedName>
</protein>
<sequence length="337" mass="36580">ELGEGASPKKGGRKPILLSLNPSSKFVIGVDIGYTNMVVAIGNLKGECLAKIRVPTVHDHAVERVVNQVISLIDEMIREAAIQREKILGLGISVAGTVEQAQGGVIVFSPDFNWRQVAIAEIVEQKTGFTTIADNCTRVMTRGEIWYGHAQHVRNMFYINIGYGIGSAMVVDETIYPNHCECGHAQITTRDVRCYCGKSGCLEAVASGQAIERRANEMFAESDDGWMTPQKLADKAQQGNLTAQHIFAEAGRYIGRMTSLVANLFNPDTIIIGGGVALAGDLLLTPILKEFEENTMEGIKHTTNIEFSALGMDAGVLGAIALALNHFVFKQEMITRS</sequence>
<keyword evidence="2" id="KW-0812">Transmembrane</keyword>
<proteinExistence type="inferred from homology"/>
<evidence type="ECO:0000313" key="4">
    <source>
        <dbReference type="Proteomes" id="UP000649604"/>
    </source>
</evidence>
<reference evidence="3" key="1">
    <citation type="submission" date="2019-11" db="EMBL/GenBank/DDBJ databases">
        <title>Microbial mats filling the niche in hypersaline microbial mats.</title>
        <authorList>
            <person name="Wong H.L."/>
            <person name="Macleod F.I."/>
            <person name="White R.A. III"/>
            <person name="Burns B.P."/>
        </authorList>
    </citation>
    <scope>NUCLEOTIDE SEQUENCE</scope>
    <source>
        <strain evidence="3">Rbin_158</strain>
    </source>
</reference>
<dbReference type="EMBL" id="WJJP01000748">
    <property type="protein sequence ID" value="MBD3327526.1"/>
    <property type="molecule type" value="Genomic_DNA"/>
</dbReference>
<comment type="caution">
    <text evidence="3">The sequence shown here is derived from an EMBL/GenBank/DDBJ whole genome shotgun (WGS) entry which is preliminary data.</text>
</comment>
<dbReference type="PANTHER" id="PTHR18964:SF149">
    <property type="entry name" value="BIFUNCTIONAL UDP-N-ACETYLGLUCOSAMINE 2-EPIMERASE_N-ACETYLMANNOSAMINE KINASE"/>
    <property type="match status" value="1"/>
</dbReference>
<keyword evidence="2" id="KW-1133">Transmembrane helix</keyword>
<accession>A0A9D5Q951</accession>
<dbReference type="Pfam" id="PF00480">
    <property type="entry name" value="ROK"/>
    <property type="match status" value="1"/>
</dbReference>
<evidence type="ECO:0000256" key="1">
    <source>
        <dbReference type="ARBA" id="ARBA00006479"/>
    </source>
</evidence>
<dbReference type="AlphaFoldDB" id="A0A9D5Q951"/>
<feature type="transmembrane region" description="Helical" evidence="2">
    <location>
        <begin position="307"/>
        <end position="329"/>
    </location>
</feature>
<dbReference type="InterPro" id="IPR000600">
    <property type="entry name" value="ROK"/>
</dbReference>
<dbReference type="PANTHER" id="PTHR18964">
    <property type="entry name" value="ROK (REPRESSOR, ORF, KINASE) FAMILY"/>
    <property type="match status" value="1"/>
</dbReference>
<keyword evidence="2" id="KW-0472">Membrane</keyword>
<dbReference type="Proteomes" id="UP000649604">
    <property type="component" value="Unassembled WGS sequence"/>
</dbReference>